<dbReference type="PANTHER" id="PTHR31836:SF21">
    <property type="entry name" value="EXPANSIN-LIKE PROTEIN 7"/>
    <property type="match status" value="1"/>
</dbReference>
<dbReference type="CDD" id="cd22272">
    <property type="entry name" value="DPBB_EXLX1-like"/>
    <property type="match status" value="1"/>
</dbReference>
<sequence>MIKVNFRWKTSVPALALILSLIGYALPASAAWEDTYTGYATYTGSGYSGGAALLDPIPADMEITALNPAQYNYGGINAALAGAYLEVEGPLGTTTVYVTDLYPEGASGALDLSPNAFAKIGNMIDGKINIKWKVVEAPITGNVQYRIKEGSSQWWAAIQVRNHKYPVLKMEVLQNGTWVNLEKQPYNHFLGTGLGTEDLTIRITDIKGQTLTDTIPALPENGTGQAYIVPGHVQFTGSH</sequence>
<dbReference type="AlphaFoldDB" id="A0A3P3UEA2"/>
<proteinExistence type="predicted"/>
<dbReference type="EMBL" id="RRCN01000001">
    <property type="protein sequence ID" value="RRJ67779.1"/>
    <property type="molecule type" value="Genomic_DNA"/>
</dbReference>
<dbReference type="SUPFAM" id="SSF49590">
    <property type="entry name" value="PHL pollen allergen"/>
    <property type="match status" value="1"/>
</dbReference>
<dbReference type="PANTHER" id="PTHR31836">
    <property type="match status" value="1"/>
</dbReference>
<dbReference type="SUPFAM" id="SSF50685">
    <property type="entry name" value="Barwin-like endoglucanases"/>
    <property type="match status" value="1"/>
</dbReference>
<dbReference type="Gene3D" id="2.40.40.10">
    <property type="entry name" value="RlpA-like domain"/>
    <property type="match status" value="1"/>
</dbReference>
<dbReference type="InterPro" id="IPR036908">
    <property type="entry name" value="RlpA-like_sf"/>
</dbReference>
<comment type="caution">
    <text evidence="3">The sequence shown here is derived from an EMBL/GenBank/DDBJ whole genome shotgun (WGS) entry which is preliminary data.</text>
</comment>
<dbReference type="Proteomes" id="UP000267017">
    <property type="component" value="Unassembled WGS sequence"/>
</dbReference>
<dbReference type="InterPro" id="IPR051477">
    <property type="entry name" value="Expansin_CellWall"/>
</dbReference>
<dbReference type="InterPro" id="IPR036749">
    <property type="entry name" value="Expansin_CBD_sf"/>
</dbReference>
<evidence type="ECO:0000256" key="1">
    <source>
        <dbReference type="ARBA" id="ARBA00022729"/>
    </source>
</evidence>
<name>A0A3P3UEA2_9BACL</name>
<dbReference type="OrthoDB" id="5499927at2"/>
<feature type="chain" id="PRO_5018117800" evidence="2">
    <location>
        <begin position="31"/>
        <end position="239"/>
    </location>
</feature>
<organism evidence="3 4">
    <name type="scientific">Paenibacillus oralis</name>
    <dbReference type="NCBI Taxonomy" id="2490856"/>
    <lineage>
        <taxon>Bacteria</taxon>
        <taxon>Bacillati</taxon>
        <taxon>Bacillota</taxon>
        <taxon>Bacilli</taxon>
        <taxon>Bacillales</taxon>
        <taxon>Paenibacillaceae</taxon>
        <taxon>Paenibacillus</taxon>
    </lineage>
</organism>
<keyword evidence="4" id="KW-1185">Reference proteome</keyword>
<dbReference type="InterPro" id="IPR049818">
    <property type="entry name" value="Expansin_EXLX1-like"/>
</dbReference>
<feature type="signal peptide" evidence="2">
    <location>
        <begin position="1"/>
        <end position="30"/>
    </location>
</feature>
<gene>
    <name evidence="3" type="ORF">EHV15_26080</name>
</gene>
<evidence type="ECO:0000313" key="4">
    <source>
        <dbReference type="Proteomes" id="UP000267017"/>
    </source>
</evidence>
<dbReference type="NCBIfam" id="NF041144">
    <property type="entry name" value="expansin_EXLX1"/>
    <property type="match status" value="1"/>
</dbReference>
<dbReference type="Gene3D" id="2.60.40.760">
    <property type="entry name" value="Expansin, cellulose-binding-like domain"/>
    <property type="match status" value="1"/>
</dbReference>
<reference evidence="3 4" key="1">
    <citation type="submission" date="2018-11" db="EMBL/GenBank/DDBJ databases">
        <title>Genome sequencing of Paenibacillus sp. KCOM 3021 (= ChDC PVNT-B20).</title>
        <authorList>
            <person name="Kook J.-K."/>
            <person name="Park S.-N."/>
            <person name="Lim Y.K."/>
        </authorList>
    </citation>
    <scope>NUCLEOTIDE SEQUENCE [LARGE SCALE GENOMIC DNA]</scope>
    <source>
        <strain evidence="3 4">KCOM 3021</strain>
    </source>
</reference>
<accession>A0A3P3UEA2</accession>
<protein>
    <submittedName>
        <fullName evidence="3">Expansin-YoaJ</fullName>
    </submittedName>
</protein>
<evidence type="ECO:0000313" key="3">
    <source>
        <dbReference type="EMBL" id="RRJ67779.1"/>
    </source>
</evidence>
<keyword evidence="1 2" id="KW-0732">Signal</keyword>
<evidence type="ECO:0000256" key="2">
    <source>
        <dbReference type="SAM" id="SignalP"/>
    </source>
</evidence>